<dbReference type="EMBL" id="JACIEI010000013">
    <property type="protein sequence ID" value="MBB3995293.1"/>
    <property type="molecule type" value="Genomic_DNA"/>
</dbReference>
<dbReference type="AlphaFoldDB" id="A0A7W6EBS5"/>
<keyword evidence="2" id="KW-1185">Reference proteome</keyword>
<comment type="caution">
    <text evidence="1">The sequence shown here is derived from an EMBL/GenBank/DDBJ whole genome shotgun (WGS) entry which is preliminary data.</text>
</comment>
<accession>A0A7W6EBS5</accession>
<evidence type="ECO:0000313" key="1">
    <source>
        <dbReference type="EMBL" id="MBB3995293.1"/>
    </source>
</evidence>
<organism evidence="1 2">
    <name type="scientific">Sulfitobacter undariae</name>
    <dbReference type="NCBI Taxonomy" id="1563671"/>
    <lineage>
        <taxon>Bacteria</taxon>
        <taxon>Pseudomonadati</taxon>
        <taxon>Pseudomonadota</taxon>
        <taxon>Alphaproteobacteria</taxon>
        <taxon>Rhodobacterales</taxon>
        <taxon>Roseobacteraceae</taxon>
        <taxon>Sulfitobacter</taxon>
    </lineage>
</organism>
<sequence length="216" mass="24049">MSSLNLRSVSSEPLPEYPISSAVRLDSHGFMAWEFRRYLNSDLRWNASHEVKGLWFELVQLAHEQTPVGTLPADRTRLARMVVPAVDPLAFASLADRPFGILHGWHECECDDGSIRLMHPTVTRVVLEALTRKELNGARTDGASRSRRLNRLGVTLGALAPTIASEAAQIYFVDAHIQNAMELEGNKRRSDAQLHDAIQACLVKASAGHFRKSKKD</sequence>
<reference evidence="1 2" key="1">
    <citation type="submission" date="2020-08" db="EMBL/GenBank/DDBJ databases">
        <title>Genomic Encyclopedia of Type Strains, Phase IV (KMG-IV): sequencing the most valuable type-strain genomes for metagenomic binning, comparative biology and taxonomic classification.</title>
        <authorList>
            <person name="Goeker M."/>
        </authorList>
    </citation>
    <scope>NUCLEOTIDE SEQUENCE [LARGE SCALE GENOMIC DNA]</scope>
    <source>
        <strain evidence="1 2">DSM 102234</strain>
    </source>
</reference>
<dbReference type="Proteomes" id="UP000530268">
    <property type="component" value="Unassembled WGS sequence"/>
</dbReference>
<evidence type="ECO:0000313" key="2">
    <source>
        <dbReference type="Proteomes" id="UP000530268"/>
    </source>
</evidence>
<proteinExistence type="predicted"/>
<gene>
    <name evidence="1" type="ORF">GGR95_002948</name>
</gene>
<protein>
    <submittedName>
        <fullName evidence="1">Uncharacterized protein</fullName>
    </submittedName>
</protein>
<dbReference type="RefSeq" id="WP_184567087.1">
    <property type="nucleotide sequence ID" value="NZ_JACIEI010000013.1"/>
</dbReference>
<name>A0A7W6EBS5_9RHOB</name>